<dbReference type="EMBL" id="MT141575">
    <property type="protein sequence ID" value="QJA67693.1"/>
    <property type="molecule type" value="Genomic_DNA"/>
</dbReference>
<protein>
    <submittedName>
        <fullName evidence="1">Uncharacterized protein</fullName>
    </submittedName>
</protein>
<gene>
    <name evidence="2" type="ORF">MM415A00869_0010</name>
    <name evidence="1" type="ORF">MM415B00170_0002</name>
</gene>
<reference evidence="1" key="1">
    <citation type="submission" date="2020-03" db="EMBL/GenBank/DDBJ databases">
        <title>The deep terrestrial virosphere.</title>
        <authorList>
            <person name="Holmfeldt K."/>
            <person name="Nilsson E."/>
            <person name="Simone D."/>
            <person name="Lopez-Fernandez M."/>
            <person name="Wu X."/>
            <person name="de Brujin I."/>
            <person name="Lundin D."/>
            <person name="Andersson A."/>
            <person name="Bertilsson S."/>
            <person name="Dopson M."/>
        </authorList>
    </citation>
    <scope>NUCLEOTIDE SEQUENCE</scope>
    <source>
        <strain evidence="2">MM415A00869</strain>
        <strain evidence="1">MM415B00170</strain>
    </source>
</reference>
<sequence>MEREADWVETAKDVVQDASWSRVDCNDGFSVCEGVFYGDGVSETVTANGGLGYRISQVSLPGGWKGIVHLEKWDDRRQMYITKFTNEYMGIGGFPAKGYWRFRAEGMNGKPCPYRIVGRTGSLDPVPEKDWL</sequence>
<name>A0A6M3JD10_9ZZZZ</name>
<accession>A0A6M3JD10</accession>
<proteinExistence type="predicted"/>
<evidence type="ECO:0000313" key="1">
    <source>
        <dbReference type="EMBL" id="QJA67693.1"/>
    </source>
</evidence>
<dbReference type="EMBL" id="MT142384">
    <property type="protein sequence ID" value="QJA79512.1"/>
    <property type="molecule type" value="Genomic_DNA"/>
</dbReference>
<dbReference type="AlphaFoldDB" id="A0A6M3JD10"/>
<organism evidence="1">
    <name type="scientific">viral metagenome</name>
    <dbReference type="NCBI Taxonomy" id="1070528"/>
    <lineage>
        <taxon>unclassified sequences</taxon>
        <taxon>metagenomes</taxon>
        <taxon>organismal metagenomes</taxon>
    </lineage>
</organism>
<evidence type="ECO:0000313" key="2">
    <source>
        <dbReference type="EMBL" id="QJA79512.1"/>
    </source>
</evidence>